<dbReference type="Proteomes" id="UP000735302">
    <property type="component" value="Unassembled WGS sequence"/>
</dbReference>
<feature type="region of interest" description="Disordered" evidence="1">
    <location>
        <begin position="34"/>
        <end position="55"/>
    </location>
</feature>
<dbReference type="EMBL" id="BLXT01008205">
    <property type="protein sequence ID" value="GFO46729.1"/>
    <property type="molecule type" value="Genomic_DNA"/>
</dbReference>
<feature type="transmembrane region" description="Helical" evidence="2">
    <location>
        <begin position="12"/>
        <end position="31"/>
    </location>
</feature>
<dbReference type="AlphaFoldDB" id="A0AAV4DRB9"/>
<comment type="caution">
    <text evidence="3">The sequence shown here is derived from an EMBL/GenBank/DDBJ whole genome shotgun (WGS) entry which is preliminary data.</text>
</comment>
<protein>
    <submittedName>
        <fullName evidence="3">Uncharacterized protein</fullName>
    </submittedName>
</protein>
<accession>A0AAV4DRB9</accession>
<keyword evidence="2" id="KW-0472">Membrane</keyword>
<evidence type="ECO:0000256" key="1">
    <source>
        <dbReference type="SAM" id="MobiDB-lite"/>
    </source>
</evidence>
<keyword evidence="2" id="KW-1133">Transmembrane helix</keyword>
<organism evidence="3 4">
    <name type="scientific">Plakobranchus ocellatus</name>
    <dbReference type="NCBI Taxonomy" id="259542"/>
    <lineage>
        <taxon>Eukaryota</taxon>
        <taxon>Metazoa</taxon>
        <taxon>Spiralia</taxon>
        <taxon>Lophotrochozoa</taxon>
        <taxon>Mollusca</taxon>
        <taxon>Gastropoda</taxon>
        <taxon>Heterobranchia</taxon>
        <taxon>Euthyneura</taxon>
        <taxon>Panpulmonata</taxon>
        <taxon>Sacoglossa</taxon>
        <taxon>Placobranchoidea</taxon>
        <taxon>Plakobranchidae</taxon>
        <taxon>Plakobranchus</taxon>
    </lineage>
</organism>
<name>A0AAV4DRB9_9GAST</name>
<keyword evidence="2" id="KW-0812">Transmembrane</keyword>
<proteinExistence type="predicted"/>
<sequence length="218" mass="24234">MKVKGHNRYINVLTTLLNIVSRVWFGLVFSYSQSSTRLSDPPLNQGTGGGVQPRDRRVPADLRVDLLPTVPSTPRRPFARARLFQGLSVKPWGGLLVQVDHLLGPGFSRAFPSSLGADCICKIDHLLGPGFSRAFPSSLGADCIRKVDHLLGPGFFQGFPVKRWGGLHLQGRLFARARLFQGLPVKSWDGLHVQDRPYARARLFQGLPVKSWDELHVH</sequence>
<evidence type="ECO:0000313" key="4">
    <source>
        <dbReference type="Proteomes" id="UP000735302"/>
    </source>
</evidence>
<reference evidence="3 4" key="1">
    <citation type="journal article" date="2021" name="Elife">
        <title>Chloroplast acquisition without the gene transfer in kleptoplastic sea slugs, Plakobranchus ocellatus.</title>
        <authorList>
            <person name="Maeda T."/>
            <person name="Takahashi S."/>
            <person name="Yoshida T."/>
            <person name="Shimamura S."/>
            <person name="Takaki Y."/>
            <person name="Nagai Y."/>
            <person name="Toyoda A."/>
            <person name="Suzuki Y."/>
            <person name="Arimoto A."/>
            <person name="Ishii H."/>
            <person name="Satoh N."/>
            <person name="Nishiyama T."/>
            <person name="Hasebe M."/>
            <person name="Maruyama T."/>
            <person name="Minagawa J."/>
            <person name="Obokata J."/>
            <person name="Shigenobu S."/>
        </authorList>
    </citation>
    <scope>NUCLEOTIDE SEQUENCE [LARGE SCALE GENOMIC DNA]</scope>
</reference>
<evidence type="ECO:0000313" key="3">
    <source>
        <dbReference type="EMBL" id="GFO46729.1"/>
    </source>
</evidence>
<feature type="compositionally biased region" description="Polar residues" evidence="1">
    <location>
        <begin position="34"/>
        <end position="45"/>
    </location>
</feature>
<gene>
    <name evidence="3" type="ORF">PoB_007323400</name>
</gene>
<keyword evidence="4" id="KW-1185">Reference proteome</keyword>
<evidence type="ECO:0000256" key="2">
    <source>
        <dbReference type="SAM" id="Phobius"/>
    </source>
</evidence>